<gene>
    <name evidence="1" type="ORF">RV14_GL000598</name>
</gene>
<reference evidence="1 2" key="1">
    <citation type="submission" date="2014-12" db="EMBL/GenBank/DDBJ databases">
        <title>Draft genome sequences of 29 type strains of Enterococci.</title>
        <authorList>
            <person name="Zhong Z."/>
            <person name="Sun Z."/>
            <person name="Liu W."/>
            <person name="Zhang W."/>
            <person name="Zhang H."/>
        </authorList>
    </citation>
    <scope>NUCLEOTIDE SEQUENCE [LARGE SCALE GENOMIC DNA]</scope>
    <source>
        <strain evidence="1 2">DSM 15687</strain>
    </source>
</reference>
<sequence length="115" mass="13512">MEVDDVQGVVSEEEIIEFEDGVLLFDPKKSIFDEKNYLAVVPYEGKKGLPKSMIDALIEYLNEVLARGQNDLFDFLDEKNQKTMFELKWEEQCFTKLVEEKQKNGFDTYFSYPSY</sequence>
<protein>
    <submittedName>
        <fullName evidence="1">Uncharacterized protein</fullName>
    </submittedName>
</protein>
<evidence type="ECO:0000313" key="1">
    <source>
        <dbReference type="EMBL" id="OJG80536.1"/>
    </source>
</evidence>
<organism evidence="1 2">
    <name type="scientific">Enterococcus ratti</name>
    <dbReference type="NCBI Taxonomy" id="150033"/>
    <lineage>
        <taxon>Bacteria</taxon>
        <taxon>Bacillati</taxon>
        <taxon>Bacillota</taxon>
        <taxon>Bacilli</taxon>
        <taxon>Lactobacillales</taxon>
        <taxon>Enterococcaceae</taxon>
        <taxon>Enterococcus</taxon>
    </lineage>
</organism>
<dbReference type="EMBL" id="JXLB01000014">
    <property type="protein sequence ID" value="OJG80536.1"/>
    <property type="molecule type" value="Genomic_DNA"/>
</dbReference>
<proteinExistence type="predicted"/>
<evidence type="ECO:0000313" key="2">
    <source>
        <dbReference type="Proteomes" id="UP000182152"/>
    </source>
</evidence>
<dbReference type="STRING" id="150033.RV14_GL000598"/>
<keyword evidence="2" id="KW-1185">Reference proteome</keyword>
<dbReference type="Pfam" id="PF11217">
    <property type="entry name" value="DUF3013"/>
    <property type="match status" value="1"/>
</dbReference>
<name>A0A1L8WHP6_9ENTE</name>
<comment type="caution">
    <text evidence="1">The sequence shown here is derived from an EMBL/GenBank/DDBJ whole genome shotgun (WGS) entry which is preliminary data.</text>
</comment>
<dbReference type="Proteomes" id="UP000182152">
    <property type="component" value="Unassembled WGS sequence"/>
</dbReference>
<dbReference type="Gene3D" id="3.40.50.11250">
    <property type="entry name" value="Protein of unknown function DUF3013"/>
    <property type="match status" value="1"/>
</dbReference>
<accession>A0A1L8WHP6</accession>
<dbReference type="AlphaFoldDB" id="A0A1L8WHP6"/>
<dbReference type="InterPro" id="IPR021380">
    <property type="entry name" value="DUF3013"/>
</dbReference>